<comment type="caution">
    <text evidence="4">The sequence shown here is derived from an EMBL/GenBank/DDBJ whole genome shotgun (WGS) entry which is preliminary data.</text>
</comment>
<reference evidence="4 5" key="1">
    <citation type="submission" date="2017-05" db="EMBL/GenBank/DDBJ databases">
        <title>Biotechnological potential of actinobacteria isolated from South African environments.</title>
        <authorList>
            <person name="Le Roes-Hill M."/>
            <person name="Prins A."/>
            <person name="Durrell K.A."/>
        </authorList>
    </citation>
    <scope>NUCLEOTIDE SEQUENCE [LARGE SCALE GENOMIC DNA]</scope>
    <source>
        <strain evidence="4">BS2</strain>
    </source>
</reference>
<dbReference type="Pfam" id="PF01613">
    <property type="entry name" value="Flavin_Reduct"/>
    <property type="match status" value="1"/>
</dbReference>
<gene>
    <name evidence="4" type="ORF">CA982_10470</name>
</gene>
<dbReference type="SUPFAM" id="SSF50475">
    <property type="entry name" value="FMN-binding split barrel"/>
    <property type="match status" value="1"/>
</dbReference>
<dbReference type="AlphaFoldDB" id="A0A243QAY9"/>
<keyword evidence="2" id="KW-0560">Oxidoreductase</keyword>
<accession>A0A243QAY9</accession>
<dbReference type="InterPro" id="IPR002563">
    <property type="entry name" value="Flavin_Rdtase-like_dom"/>
</dbReference>
<organism evidence="4 5">
    <name type="scientific">Gordonia lacunae</name>
    <dbReference type="NCBI Taxonomy" id="417102"/>
    <lineage>
        <taxon>Bacteria</taxon>
        <taxon>Bacillati</taxon>
        <taxon>Actinomycetota</taxon>
        <taxon>Actinomycetes</taxon>
        <taxon>Mycobacteriales</taxon>
        <taxon>Gordoniaceae</taxon>
        <taxon>Gordonia</taxon>
    </lineage>
</organism>
<dbReference type="RefSeq" id="WP_086535393.1">
    <property type="nucleotide sequence ID" value="NZ_NGFO01000010.1"/>
</dbReference>
<dbReference type="EMBL" id="NGFO01000010">
    <property type="protein sequence ID" value="OUC78930.1"/>
    <property type="molecule type" value="Genomic_DNA"/>
</dbReference>
<dbReference type="PANTHER" id="PTHR30466">
    <property type="entry name" value="FLAVIN REDUCTASE"/>
    <property type="match status" value="1"/>
</dbReference>
<evidence type="ECO:0000256" key="2">
    <source>
        <dbReference type="ARBA" id="ARBA00023002"/>
    </source>
</evidence>
<evidence type="ECO:0000256" key="1">
    <source>
        <dbReference type="ARBA" id="ARBA00008898"/>
    </source>
</evidence>
<name>A0A243QAY9_9ACTN</name>
<feature type="domain" description="Flavin reductase like" evidence="3">
    <location>
        <begin position="24"/>
        <end position="171"/>
    </location>
</feature>
<keyword evidence="5" id="KW-1185">Reference proteome</keyword>
<dbReference type="InterPro" id="IPR012349">
    <property type="entry name" value="Split_barrel_FMN-bd"/>
</dbReference>
<dbReference type="Gene3D" id="2.30.110.10">
    <property type="entry name" value="Electron Transport, Fmn-binding Protein, Chain A"/>
    <property type="match status" value="1"/>
</dbReference>
<dbReference type="GO" id="GO:0042602">
    <property type="term" value="F:riboflavin reductase (NADPH) activity"/>
    <property type="evidence" value="ECO:0007669"/>
    <property type="project" value="TreeGrafter"/>
</dbReference>
<dbReference type="OrthoDB" id="9792858at2"/>
<evidence type="ECO:0000259" key="3">
    <source>
        <dbReference type="SMART" id="SM00903"/>
    </source>
</evidence>
<evidence type="ECO:0000313" key="4">
    <source>
        <dbReference type="EMBL" id="OUC78930.1"/>
    </source>
</evidence>
<evidence type="ECO:0000313" key="5">
    <source>
        <dbReference type="Proteomes" id="UP000194632"/>
    </source>
</evidence>
<dbReference type="InterPro" id="IPR050268">
    <property type="entry name" value="NADH-dep_flavin_reductase"/>
</dbReference>
<protein>
    <submittedName>
        <fullName evidence="4">Flavin reductase</fullName>
    </submittedName>
</protein>
<proteinExistence type="inferred from homology"/>
<dbReference type="STRING" id="417102.CA982_10470"/>
<sequence>MTTTIDTTPDLSPVSDGRALRDAYSCFPSGVVAVCCEQPDGDSTTLIGMAASSFTTVSLDPPLVSVCVQNTSTTWPRIRTAPAIGVSVFAGDQIELCKQLAGSSEHRFDGITPLSTDRGAVFVPDAAAHLSCTIHNEIQAGDHTVVLLEIESLRADPDVEPLVFHASTFRALEARKDPTRK</sequence>
<dbReference type="GO" id="GO:0010181">
    <property type="term" value="F:FMN binding"/>
    <property type="evidence" value="ECO:0007669"/>
    <property type="project" value="InterPro"/>
</dbReference>
<dbReference type="Proteomes" id="UP000194632">
    <property type="component" value="Unassembled WGS sequence"/>
</dbReference>
<comment type="similarity">
    <text evidence="1">Belongs to the non-flavoprotein flavin reductase family.</text>
</comment>
<dbReference type="PANTHER" id="PTHR30466:SF11">
    <property type="entry name" value="FLAVIN-DEPENDENT MONOOXYGENASE, REDUCTASE SUBUNIT HSAB"/>
    <property type="match status" value="1"/>
</dbReference>
<dbReference type="SMART" id="SM00903">
    <property type="entry name" value="Flavin_Reduct"/>
    <property type="match status" value="1"/>
</dbReference>